<evidence type="ECO:0000256" key="11">
    <source>
        <dbReference type="SAM" id="Phobius"/>
    </source>
</evidence>
<evidence type="ECO:0000313" key="13">
    <source>
        <dbReference type="Ensembl" id="ENSSHAP00000015003.1"/>
    </source>
</evidence>
<dbReference type="OMA" id="FCTIIVC"/>
<evidence type="ECO:0000259" key="12">
    <source>
        <dbReference type="PROSITE" id="PS50262"/>
    </source>
</evidence>
<evidence type="ECO:0000256" key="2">
    <source>
        <dbReference type="ARBA" id="ARBA00022475"/>
    </source>
</evidence>
<dbReference type="FunCoup" id="G3WHU8">
    <property type="interactions" value="562"/>
</dbReference>
<reference evidence="13" key="2">
    <citation type="submission" date="2025-08" db="UniProtKB">
        <authorList>
            <consortium name="Ensembl"/>
        </authorList>
    </citation>
    <scope>IDENTIFICATION</scope>
</reference>
<keyword evidence="14" id="KW-1185">Reference proteome</keyword>
<dbReference type="PRINTS" id="PR01903">
    <property type="entry name" value="CYSLT2RECPTR"/>
</dbReference>
<dbReference type="OrthoDB" id="9990906at2759"/>
<keyword evidence="7" id="KW-1015">Disulfide bond</keyword>
<dbReference type="Gene3D" id="1.20.1070.10">
    <property type="entry name" value="Rhodopsin 7-helix transmembrane proteins"/>
    <property type="match status" value="1"/>
</dbReference>
<feature type="transmembrane region" description="Helical" evidence="11">
    <location>
        <begin position="211"/>
        <end position="235"/>
    </location>
</feature>
<evidence type="ECO:0000256" key="10">
    <source>
        <dbReference type="ARBA" id="ARBA00023224"/>
    </source>
</evidence>
<dbReference type="InterPro" id="IPR000276">
    <property type="entry name" value="GPCR_Rhodpsn"/>
</dbReference>
<keyword evidence="10" id="KW-0807">Transducer</keyword>
<keyword evidence="9" id="KW-0325">Glycoprotein</keyword>
<evidence type="ECO:0000256" key="6">
    <source>
        <dbReference type="ARBA" id="ARBA00023136"/>
    </source>
</evidence>
<dbReference type="GeneTree" id="ENSGT00990000203527"/>
<dbReference type="PROSITE" id="PS50262">
    <property type="entry name" value="G_PROTEIN_RECEP_F1_2"/>
    <property type="match status" value="1"/>
</dbReference>
<dbReference type="PRINTS" id="PR01533">
    <property type="entry name" value="CYSLTRECPTR"/>
</dbReference>
<feature type="transmembrane region" description="Helical" evidence="11">
    <location>
        <begin position="297"/>
        <end position="318"/>
    </location>
</feature>
<dbReference type="FunFam" id="1.20.1070.10:FF:000017">
    <property type="entry name" value="lysophosphatidic acid receptor 4"/>
    <property type="match status" value="1"/>
</dbReference>
<evidence type="ECO:0000256" key="4">
    <source>
        <dbReference type="ARBA" id="ARBA00022989"/>
    </source>
</evidence>
<dbReference type="AlphaFoldDB" id="G3WHU8"/>
<dbReference type="CTD" id="57105"/>
<dbReference type="InterPro" id="IPR004071">
    <property type="entry name" value="Cyst_leuk_rcpt"/>
</dbReference>
<proteinExistence type="predicted"/>
<feature type="transmembrane region" description="Helical" evidence="11">
    <location>
        <begin position="135"/>
        <end position="158"/>
    </location>
</feature>
<dbReference type="CDD" id="cd15157">
    <property type="entry name" value="7tmA_CysLTR2"/>
    <property type="match status" value="1"/>
</dbReference>
<protein>
    <submittedName>
        <fullName evidence="13">Cysteinyl leukotriene receptor 2</fullName>
    </submittedName>
</protein>
<dbReference type="InParanoid" id="G3WHU8"/>
<keyword evidence="2" id="KW-1003">Cell membrane</keyword>
<evidence type="ECO:0000256" key="7">
    <source>
        <dbReference type="ARBA" id="ARBA00023157"/>
    </source>
</evidence>
<dbReference type="InterPro" id="IPR017452">
    <property type="entry name" value="GPCR_Rhodpsn_7TM"/>
</dbReference>
<feature type="transmembrane region" description="Helical" evidence="11">
    <location>
        <begin position="87"/>
        <end position="106"/>
    </location>
</feature>
<evidence type="ECO:0000256" key="5">
    <source>
        <dbReference type="ARBA" id="ARBA00023040"/>
    </source>
</evidence>
<organism evidence="13 14">
    <name type="scientific">Sarcophilus harrisii</name>
    <name type="common">Tasmanian devil</name>
    <name type="synonym">Sarcophilus laniarius</name>
    <dbReference type="NCBI Taxonomy" id="9305"/>
    <lineage>
        <taxon>Eukaryota</taxon>
        <taxon>Metazoa</taxon>
        <taxon>Chordata</taxon>
        <taxon>Craniata</taxon>
        <taxon>Vertebrata</taxon>
        <taxon>Euteleostomi</taxon>
        <taxon>Mammalia</taxon>
        <taxon>Metatheria</taxon>
        <taxon>Dasyuromorphia</taxon>
        <taxon>Dasyuridae</taxon>
        <taxon>Sarcophilus</taxon>
    </lineage>
</organism>
<dbReference type="GeneID" id="100913672"/>
<dbReference type="HOGENOM" id="CLU_009579_8_2_1"/>
<dbReference type="Proteomes" id="UP000007648">
    <property type="component" value="Unassembled WGS sequence"/>
</dbReference>
<evidence type="ECO:0000256" key="3">
    <source>
        <dbReference type="ARBA" id="ARBA00022692"/>
    </source>
</evidence>
<dbReference type="eggNOG" id="ENOG502RX8K">
    <property type="taxonomic scope" value="Eukaryota"/>
</dbReference>
<dbReference type="GO" id="GO:0001631">
    <property type="term" value="F:cysteinyl leukotriene receptor activity"/>
    <property type="evidence" value="ECO:0007669"/>
    <property type="project" value="Ensembl"/>
</dbReference>
<accession>G3WHU8</accession>
<reference evidence="13 14" key="1">
    <citation type="journal article" date="2011" name="Proc. Natl. Acad. Sci. U.S.A.">
        <title>Genetic diversity and population structure of the endangered marsupial Sarcophilus harrisii (Tasmanian devil).</title>
        <authorList>
            <person name="Miller W."/>
            <person name="Hayes V.M."/>
            <person name="Ratan A."/>
            <person name="Petersen D.C."/>
            <person name="Wittekindt N.E."/>
            <person name="Miller J."/>
            <person name="Walenz B."/>
            <person name="Knight J."/>
            <person name="Qi J."/>
            <person name="Zhao F."/>
            <person name="Wang Q."/>
            <person name="Bedoya-Reina O.C."/>
            <person name="Katiyar N."/>
            <person name="Tomsho L.P."/>
            <person name="Kasson L.M."/>
            <person name="Hardie R.A."/>
            <person name="Woodbridge P."/>
            <person name="Tindall E.A."/>
            <person name="Bertelsen M.F."/>
            <person name="Dixon D."/>
            <person name="Pyecroft S."/>
            <person name="Helgen K.M."/>
            <person name="Lesk A.M."/>
            <person name="Pringle T.H."/>
            <person name="Patterson N."/>
            <person name="Zhang Y."/>
            <person name="Kreiss A."/>
            <person name="Woods G.M."/>
            <person name="Jones M.E."/>
            <person name="Schuster S.C."/>
        </authorList>
    </citation>
    <scope>NUCLEOTIDE SEQUENCE [LARGE SCALE GENOMIC DNA]</scope>
</reference>
<evidence type="ECO:0000256" key="1">
    <source>
        <dbReference type="ARBA" id="ARBA00004651"/>
    </source>
</evidence>
<feature type="transmembrane region" description="Helical" evidence="11">
    <location>
        <begin position="256"/>
        <end position="277"/>
    </location>
</feature>
<dbReference type="STRING" id="9305.ENSSHAP00000015003"/>
<keyword evidence="6 11" id="KW-0472">Membrane</keyword>
<reference evidence="13" key="3">
    <citation type="submission" date="2025-09" db="UniProtKB">
        <authorList>
            <consortium name="Ensembl"/>
        </authorList>
    </citation>
    <scope>IDENTIFICATION</scope>
</reference>
<keyword evidence="3 11" id="KW-0812">Transmembrane</keyword>
<sequence>MTSHENFQTRSGMPSKPLLSILPVTTAEMEPNGSFRGTQENCMVDDFKRNFYPGVYLVVFVLGALGNGFSIFIFLQPSKKPKSVNVFMLNLAVSDLLFVCTLPFRADYYLRGSHWVFGETACRIMSYSFHANMYVSVYFLTVLSIVRFLATVCPFRLLHVTSLRTAWSLCAAIWVLVLAPSGLLLSSGTSKNGKRASCLEMNLSKITRLRILNHVVMVVGFALPFCTLTICYLLMIKSLLRLKVPKSNARISHKKALITVTIALILFVLCFLPYHILRTLYLIQWREGRCNEQLHKAVIVTMAMAVANSCLNPLLYYFAGENFKQRLRAVFKKGCMQKEMHQSCLYMAKQTMHE</sequence>
<dbReference type="GO" id="GO:0005886">
    <property type="term" value="C:plasma membrane"/>
    <property type="evidence" value="ECO:0007669"/>
    <property type="project" value="UniProtKB-SubCell"/>
</dbReference>
<name>G3WHU8_SARHA</name>
<dbReference type="Ensembl" id="ENSSHAT00000015128.2">
    <property type="protein sequence ID" value="ENSSHAP00000015003.1"/>
    <property type="gene ID" value="ENSSHAG00000012802.2"/>
</dbReference>
<feature type="transmembrane region" description="Helical" evidence="11">
    <location>
        <begin position="55"/>
        <end position="75"/>
    </location>
</feature>
<comment type="subcellular location">
    <subcellularLocation>
        <location evidence="1">Cell membrane</location>
        <topology evidence="1">Multi-pass membrane protein</topology>
    </subcellularLocation>
</comment>
<dbReference type="SUPFAM" id="SSF81321">
    <property type="entry name" value="Family A G protein-coupled receptor-like"/>
    <property type="match status" value="1"/>
</dbReference>
<keyword evidence="8" id="KW-0675">Receptor</keyword>
<evidence type="ECO:0000313" key="14">
    <source>
        <dbReference type="Proteomes" id="UP000007648"/>
    </source>
</evidence>
<feature type="domain" description="G-protein coupled receptors family 1 profile" evidence="12">
    <location>
        <begin position="66"/>
        <end position="316"/>
    </location>
</feature>
<gene>
    <name evidence="13" type="primary">CYSLTR2</name>
</gene>
<keyword evidence="5" id="KW-0297">G-protein coupled receptor</keyword>
<evidence type="ECO:0000256" key="8">
    <source>
        <dbReference type="ARBA" id="ARBA00023170"/>
    </source>
</evidence>
<feature type="transmembrane region" description="Helical" evidence="11">
    <location>
        <begin position="165"/>
        <end position="185"/>
    </location>
</feature>
<dbReference type="InterPro" id="IPR013311">
    <property type="entry name" value="CLT2_recept"/>
</dbReference>
<keyword evidence="4 11" id="KW-1133">Transmembrane helix</keyword>
<dbReference type="PANTHER" id="PTHR24231">
    <property type="entry name" value="PURINOCEPTOR-RELATED G-PROTEIN COUPLED RECEPTOR"/>
    <property type="match status" value="1"/>
</dbReference>
<dbReference type="Pfam" id="PF00001">
    <property type="entry name" value="7tm_1"/>
    <property type="match status" value="1"/>
</dbReference>
<dbReference type="KEGG" id="shr:100913672"/>
<evidence type="ECO:0000256" key="9">
    <source>
        <dbReference type="ARBA" id="ARBA00023180"/>
    </source>
</evidence>
<dbReference type="PANTHER" id="PTHR24231:SF48">
    <property type="entry name" value="G-PROTEIN COUPLED RECEPTORS FAMILY 1 PROFILE DOMAIN-CONTAINING PROTEIN"/>
    <property type="match status" value="1"/>
</dbReference>
<dbReference type="PRINTS" id="PR00237">
    <property type="entry name" value="GPCRRHODOPSN"/>
</dbReference>
<dbReference type="RefSeq" id="XP_031817799.1">
    <property type="nucleotide sequence ID" value="XM_031961939.1"/>
</dbReference>